<comment type="caution">
    <text evidence="2">The sequence shown here is derived from an EMBL/GenBank/DDBJ whole genome shotgun (WGS) entry which is preliminary data.</text>
</comment>
<sequence length="233" mass="27274">MFMNIFLILTFLFAIGGMTGWVIEVFYRRFVSQKHWVNPGFLTGPCLPLYGESLCILYLLAHLEGYLYIEPVWLEKLLLFIIMSAAITALECVVGVIMLATTHVRLWDYSELPGNIRGIICPLFTFFWGLLSAVYYFLVHPHILEALEWLSQNLAFSFGIGFFYGIFVIDLAYSTKIIMKIRNFAEEKQVVVRLEELREQINYSIERRKPKFVLSMKTERPFREVLEKYLNKP</sequence>
<dbReference type="AlphaFoldDB" id="A0A934WS69"/>
<protein>
    <submittedName>
        <fullName evidence="2">ABC transporter permease</fullName>
    </submittedName>
</protein>
<reference evidence="2" key="1">
    <citation type="submission" date="2021-01" db="EMBL/GenBank/DDBJ databases">
        <title>Genome public.</title>
        <authorList>
            <person name="Liu C."/>
            <person name="Sun Q."/>
        </authorList>
    </citation>
    <scope>NUCLEOTIDE SEQUENCE</scope>
    <source>
        <strain evidence="2">M6</strain>
    </source>
</reference>
<dbReference type="Proteomes" id="UP000633365">
    <property type="component" value="Unassembled WGS sequence"/>
</dbReference>
<feature type="transmembrane region" description="Helical" evidence="1">
    <location>
        <begin position="6"/>
        <end position="27"/>
    </location>
</feature>
<feature type="transmembrane region" description="Helical" evidence="1">
    <location>
        <begin position="150"/>
        <end position="173"/>
    </location>
</feature>
<dbReference type="Pfam" id="PF06541">
    <property type="entry name" value="ABC_trans_CmpB"/>
    <property type="match status" value="1"/>
</dbReference>
<evidence type="ECO:0000313" key="3">
    <source>
        <dbReference type="Proteomes" id="UP000633365"/>
    </source>
</evidence>
<feature type="transmembrane region" description="Helical" evidence="1">
    <location>
        <begin position="39"/>
        <end position="61"/>
    </location>
</feature>
<name>A0A934WS69_9FIRM</name>
<dbReference type="EMBL" id="JAEQMG010000103">
    <property type="protein sequence ID" value="MBK6088956.1"/>
    <property type="molecule type" value="Genomic_DNA"/>
</dbReference>
<accession>A0A934WS69</accession>
<evidence type="ECO:0000313" key="2">
    <source>
        <dbReference type="EMBL" id="MBK6088956.1"/>
    </source>
</evidence>
<gene>
    <name evidence="2" type="ORF">JKK62_09925</name>
</gene>
<keyword evidence="3" id="KW-1185">Reference proteome</keyword>
<feature type="transmembrane region" description="Helical" evidence="1">
    <location>
        <begin position="119"/>
        <end position="138"/>
    </location>
</feature>
<organism evidence="2 3">
    <name type="scientific">Ruminococcus difficilis</name>
    <dbReference type="NCBI Taxonomy" id="2763069"/>
    <lineage>
        <taxon>Bacteria</taxon>
        <taxon>Bacillati</taxon>
        <taxon>Bacillota</taxon>
        <taxon>Clostridia</taxon>
        <taxon>Eubacteriales</taxon>
        <taxon>Oscillospiraceae</taxon>
        <taxon>Ruminococcus</taxon>
    </lineage>
</organism>
<feature type="transmembrane region" description="Helical" evidence="1">
    <location>
        <begin position="77"/>
        <end position="99"/>
    </location>
</feature>
<keyword evidence="1" id="KW-0812">Transmembrane</keyword>
<dbReference type="InterPro" id="IPR010540">
    <property type="entry name" value="CmpB_TMEM229"/>
</dbReference>
<evidence type="ECO:0000256" key="1">
    <source>
        <dbReference type="SAM" id="Phobius"/>
    </source>
</evidence>
<keyword evidence="1" id="KW-1133">Transmembrane helix</keyword>
<keyword evidence="1" id="KW-0472">Membrane</keyword>
<proteinExistence type="predicted"/>